<reference evidence="2 3" key="1">
    <citation type="submission" date="2019-06" db="EMBL/GenBank/DDBJ databases">
        <title>Description of Kitasatospora acidophila sp. nov. isolated from pine grove soil, and reclassification of Streptomyces novaecaesareae to Kitasatospora novaeceasareae comb. nov.</title>
        <authorList>
            <person name="Kim M.J."/>
        </authorList>
    </citation>
    <scope>NUCLEOTIDE SEQUENCE [LARGE SCALE GENOMIC DNA]</scope>
    <source>
        <strain evidence="2 3">MMS16-CNU292</strain>
    </source>
</reference>
<keyword evidence="3" id="KW-1185">Reference proteome</keyword>
<dbReference type="InterPro" id="IPR050508">
    <property type="entry name" value="Methyltransf_Superfamily"/>
</dbReference>
<dbReference type="AlphaFoldDB" id="A0A540W197"/>
<comment type="caution">
    <text evidence="2">The sequence shown here is derived from an EMBL/GenBank/DDBJ whole genome shotgun (WGS) entry which is preliminary data.</text>
</comment>
<dbReference type="Proteomes" id="UP000319103">
    <property type="component" value="Unassembled WGS sequence"/>
</dbReference>
<sequence>MTRTAADWAAYLDVFHQAHPGITEAVLRRAHADGTTPYQWLAETVPAGGVLLDLACGSAPMCAVLPPAVRYLGVDRSSAELAAARTADVGPLLRADATALPLASGSIDTVVCSMALMLLTPLPRALREIRRVLRRGGLLVATVPATGPLRAGDYALAAALLLAIRRTLRYPNDRAMRHLPAALARAGLELRSDERRCFTLPLTRPDDGSLLLDSLYLPGLTPTAHRRALRVLRAAHRTEVPIPLRRITARAR</sequence>
<dbReference type="CDD" id="cd02440">
    <property type="entry name" value="AdoMet_MTases"/>
    <property type="match status" value="1"/>
</dbReference>
<feature type="domain" description="Methyltransferase type 11" evidence="1">
    <location>
        <begin position="52"/>
        <end position="140"/>
    </location>
</feature>
<evidence type="ECO:0000313" key="3">
    <source>
        <dbReference type="Proteomes" id="UP000319103"/>
    </source>
</evidence>
<dbReference type="Pfam" id="PF08241">
    <property type="entry name" value="Methyltransf_11"/>
    <property type="match status" value="1"/>
</dbReference>
<dbReference type="InterPro" id="IPR029063">
    <property type="entry name" value="SAM-dependent_MTases_sf"/>
</dbReference>
<dbReference type="OrthoDB" id="3725662at2"/>
<organism evidence="2 3">
    <name type="scientific">Kitasatospora acidiphila</name>
    <dbReference type="NCBI Taxonomy" id="2567942"/>
    <lineage>
        <taxon>Bacteria</taxon>
        <taxon>Bacillati</taxon>
        <taxon>Actinomycetota</taxon>
        <taxon>Actinomycetes</taxon>
        <taxon>Kitasatosporales</taxon>
        <taxon>Streptomycetaceae</taxon>
        <taxon>Kitasatospora</taxon>
    </lineage>
</organism>
<dbReference type="GO" id="GO:0008757">
    <property type="term" value="F:S-adenosylmethionine-dependent methyltransferase activity"/>
    <property type="evidence" value="ECO:0007669"/>
    <property type="project" value="InterPro"/>
</dbReference>
<evidence type="ECO:0000259" key="1">
    <source>
        <dbReference type="Pfam" id="PF08241"/>
    </source>
</evidence>
<proteinExistence type="predicted"/>
<gene>
    <name evidence="2" type="ORF">E6W39_11680</name>
</gene>
<dbReference type="EMBL" id="VIGB01000003">
    <property type="protein sequence ID" value="TQF02795.1"/>
    <property type="molecule type" value="Genomic_DNA"/>
</dbReference>
<dbReference type="Gene3D" id="3.40.50.150">
    <property type="entry name" value="Vaccinia Virus protein VP39"/>
    <property type="match status" value="1"/>
</dbReference>
<accession>A0A540W197</accession>
<keyword evidence="2" id="KW-0489">Methyltransferase</keyword>
<dbReference type="SUPFAM" id="SSF53335">
    <property type="entry name" value="S-adenosyl-L-methionine-dependent methyltransferases"/>
    <property type="match status" value="1"/>
</dbReference>
<dbReference type="PANTHER" id="PTHR42912">
    <property type="entry name" value="METHYLTRANSFERASE"/>
    <property type="match status" value="1"/>
</dbReference>
<dbReference type="GO" id="GO:0032259">
    <property type="term" value="P:methylation"/>
    <property type="evidence" value="ECO:0007669"/>
    <property type="project" value="UniProtKB-KW"/>
</dbReference>
<name>A0A540W197_9ACTN</name>
<keyword evidence="2" id="KW-0808">Transferase</keyword>
<dbReference type="RefSeq" id="WP_141633485.1">
    <property type="nucleotide sequence ID" value="NZ_VIGB01000003.1"/>
</dbReference>
<protein>
    <submittedName>
        <fullName evidence="2">Methyltransferase domain-containing protein</fullName>
    </submittedName>
</protein>
<dbReference type="InterPro" id="IPR013216">
    <property type="entry name" value="Methyltransf_11"/>
</dbReference>
<evidence type="ECO:0000313" key="2">
    <source>
        <dbReference type="EMBL" id="TQF02795.1"/>
    </source>
</evidence>
<dbReference type="PANTHER" id="PTHR42912:SF93">
    <property type="entry name" value="N6-ADENOSINE-METHYLTRANSFERASE TMT1A"/>
    <property type="match status" value="1"/>
</dbReference>